<dbReference type="SMART" id="SM00355">
    <property type="entry name" value="ZnF_C2H2"/>
    <property type="match status" value="4"/>
</dbReference>
<dbReference type="Proteomes" id="UP000812440">
    <property type="component" value="Chromosome 4"/>
</dbReference>
<dbReference type="Pfam" id="PF24759">
    <property type="entry name" value="C2HC_ASCIZ"/>
    <property type="match status" value="1"/>
</dbReference>
<name>A0A8T2J2J5_9PIPI</name>
<reference evidence="3" key="1">
    <citation type="thesis" date="2020" institute="ProQuest LLC" country="789 East Eisenhower Parkway, Ann Arbor, MI, USA">
        <title>Comparative Genomics and Chromosome Evolution.</title>
        <authorList>
            <person name="Mudd A.B."/>
        </authorList>
    </citation>
    <scope>NUCLEOTIDE SEQUENCE</scope>
    <source>
        <strain evidence="3">Female2</strain>
        <tissue evidence="3">Blood</tissue>
    </source>
</reference>
<dbReference type="PROSITE" id="PS00028">
    <property type="entry name" value="ZINC_FINGER_C2H2_1"/>
    <property type="match status" value="1"/>
</dbReference>
<accession>A0A8T2J2J5</accession>
<feature type="region of interest" description="Disordered" evidence="1">
    <location>
        <begin position="535"/>
        <end position="559"/>
    </location>
</feature>
<dbReference type="OrthoDB" id="6354171at2759"/>
<dbReference type="InterPro" id="IPR056380">
    <property type="entry name" value="Znf_C2H2_ASCIZ_4th"/>
</dbReference>
<dbReference type="GO" id="GO:0000981">
    <property type="term" value="F:DNA-binding transcription factor activity, RNA polymerase II-specific"/>
    <property type="evidence" value="ECO:0007669"/>
    <property type="project" value="TreeGrafter"/>
</dbReference>
<evidence type="ECO:0000313" key="4">
    <source>
        <dbReference type="Proteomes" id="UP000812440"/>
    </source>
</evidence>
<feature type="domain" description="C2H2-type" evidence="2">
    <location>
        <begin position="43"/>
        <end position="66"/>
    </location>
</feature>
<evidence type="ECO:0000259" key="2">
    <source>
        <dbReference type="PROSITE" id="PS00028"/>
    </source>
</evidence>
<dbReference type="EMBL" id="JAACNH010000007">
    <property type="protein sequence ID" value="KAG8437634.1"/>
    <property type="molecule type" value="Genomic_DNA"/>
</dbReference>
<dbReference type="GO" id="GO:0005634">
    <property type="term" value="C:nucleus"/>
    <property type="evidence" value="ECO:0007669"/>
    <property type="project" value="TreeGrafter"/>
</dbReference>
<dbReference type="AlphaFoldDB" id="A0A8T2J2J5"/>
<protein>
    <recommendedName>
        <fullName evidence="2">C2H2-type domain-containing protein</fullName>
    </recommendedName>
</protein>
<keyword evidence="4" id="KW-1185">Reference proteome</keyword>
<evidence type="ECO:0000313" key="3">
    <source>
        <dbReference type="EMBL" id="KAG8437634.1"/>
    </source>
</evidence>
<dbReference type="InterPro" id="IPR055303">
    <property type="entry name" value="ATMIN"/>
</dbReference>
<dbReference type="Pfam" id="PF24757">
    <property type="entry name" value="C2H2_ASCIZ"/>
    <property type="match status" value="2"/>
</dbReference>
<evidence type="ECO:0000256" key="1">
    <source>
        <dbReference type="SAM" id="MobiDB-lite"/>
    </source>
</evidence>
<dbReference type="GO" id="GO:0045944">
    <property type="term" value="P:positive regulation of transcription by RNA polymerase II"/>
    <property type="evidence" value="ECO:0007669"/>
    <property type="project" value="InterPro"/>
</dbReference>
<comment type="caution">
    <text evidence="3">The sequence shown here is derived from an EMBL/GenBank/DDBJ whole genome shotgun (WGS) entry which is preliminary data.</text>
</comment>
<dbReference type="InterPro" id="IPR013087">
    <property type="entry name" value="Znf_C2H2_type"/>
</dbReference>
<proteinExistence type="predicted"/>
<dbReference type="PANTHER" id="PTHR46664:SF1">
    <property type="entry name" value="ATM INTERACTOR"/>
    <property type="match status" value="1"/>
</dbReference>
<dbReference type="PANTHER" id="PTHR46664">
    <property type="entry name" value="ATM INTERACTOR"/>
    <property type="match status" value="1"/>
</dbReference>
<gene>
    <name evidence="3" type="ORF">GDO86_008376</name>
</gene>
<sequence length="755" mass="83598">MMAAPVRRGGNPKVRQIHSCEHWEIIKPSVSELTREVRNNILCTVKGCGKVLPNPPALNMHLVKSHRVQDGVNNPTLRKDLKASQRLYCCPIEGCPRGKNRPFSLFSQVKQHFMKMHAERKHKCDQCGSCYGTEWDLKRHLGYCGKVFQCTCGCPYASRTALLSHIHRTGHEIPAEHKEPPVKKKKTEASTQALGSEVDTIHPRYELSSITQDLQTADIKILNSETLSNSCLAESQPFHLKQNQKLLLPKPKLAVLKIPVMQLAHLPVLVPSPTCSVKPVFFAVNNKASVMPSVQILSDHNGILLSRNDVDSCSVGPVNSFVQISMDKSPPSSMMSELSNNSSKTRITSDAQTDLSYLMHTVIPGTTWTPETCVSSCSQTDLSFNAQISLPISVETQTLQLNSESPRSIKADMSINPFLPGGISRETQTSSELSSSSSLQVDQAVMCENIFSGGNSFYTVSTQTNKTDIRFMSGALDQNLLNDDIQPIREETMKPFINFSNQNGSFTQNMIDNQTQTMELLSDLEKMFSDNISGQPLDSRSLLSEESSGGEANLSSNCNQNPGIDFDIEEFFSASNIQTQTEECELGNLTSEYLDIETQTDFLFSENSAQLYSNKGNPNLLGMEMFDTQTQTDLNFFLDSSHMPLSSILKQSSFSASTDSSDLDSNENLSLESKNSACHNMDSQVQQNSTETQTTDSCFETLGNLFLTSNETQTAMDDFLLADLAWNTIESQFSSVETQTCEELFSLFSSDKSVD</sequence>
<dbReference type="Pfam" id="PF24761">
    <property type="entry name" value="C2H2_ASCIZ_4th"/>
    <property type="match status" value="1"/>
</dbReference>
<dbReference type="GO" id="GO:0000976">
    <property type="term" value="F:transcription cis-regulatory region binding"/>
    <property type="evidence" value="ECO:0007669"/>
    <property type="project" value="InterPro"/>
</dbReference>
<dbReference type="InterPro" id="IPR056381">
    <property type="entry name" value="Znf_C2HC_ASCIZ_3rd"/>
</dbReference>
<dbReference type="Gene3D" id="3.30.160.60">
    <property type="entry name" value="Classic Zinc Finger"/>
    <property type="match status" value="1"/>
</dbReference>
<feature type="compositionally biased region" description="Low complexity" evidence="1">
    <location>
        <begin position="539"/>
        <end position="557"/>
    </location>
</feature>
<organism evidence="3 4">
    <name type="scientific">Hymenochirus boettgeri</name>
    <name type="common">Congo dwarf clawed frog</name>
    <dbReference type="NCBI Taxonomy" id="247094"/>
    <lineage>
        <taxon>Eukaryota</taxon>
        <taxon>Metazoa</taxon>
        <taxon>Chordata</taxon>
        <taxon>Craniata</taxon>
        <taxon>Vertebrata</taxon>
        <taxon>Euteleostomi</taxon>
        <taxon>Amphibia</taxon>
        <taxon>Batrachia</taxon>
        <taxon>Anura</taxon>
        <taxon>Pipoidea</taxon>
        <taxon>Pipidae</taxon>
        <taxon>Pipinae</taxon>
        <taxon>Hymenochirus</taxon>
    </lineage>
</organism>
<dbReference type="InterPro" id="IPR056545">
    <property type="entry name" value="C2H2_ASCIZ_1st_2nd"/>
</dbReference>